<accession>A0ACC2NVH9</accession>
<dbReference type="Proteomes" id="UP001239111">
    <property type="component" value="Chromosome 3"/>
</dbReference>
<organism evidence="1 2">
    <name type="scientific">Eretmocerus hayati</name>
    <dbReference type="NCBI Taxonomy" id="131215"/>
    <lineage>
        <taxon>Eukaryota</taxon>
        <taxon>Metazoa</taxon>
        <taxon>Ecdysozoa</taxon>
        <taxon>Arthropoda</taxon>
        <taxon>Hexapoda</taxon>
        <taxon>Insecta</taxon>
        <taxon>Pterygota</taxon>
        <taxon>Neoptera</taxon>
        <taxon>Endopterygota</taxon>
        <taxon>Hymenoptera</taxon>
        <taxon>Apocrita</taxon>
        <taxon>Proctotrupomorpha</taxon>
        <taxon>Chalcidoidea</taxon>
        <taxon>Aphelinidae</taxon>
        <taxon>Aphelininae</taxon>
        <taxon>Eretmocerus</taxon>
    </lineage>
</organism>
<proteinExistence type="predicted"/>
<reference evidence="1" key="1">
    <citation type="submission" date="2023-04" db="EMBL/GenBank/DDBJ databases">
        <title>A chromosome-level genome assembly of the parasitoid wasp Eretmocerus hayati.</title>
        <authorList>
            <person name="Zhong Y."/>
            <person name="Liu S."/>
            <person name="Liu Y."/>
        </authorList>
    </citation>
    <scope>NUCLEOTIDE SEQUENCE</scope>
    <source>
        <strain evidence="1">ZJU_SS_LIU_2023</strain>
    </source>
</reference>
<protein>
    <submittedName>
        <fullName evidence="1">Uncharacterized protein</fullName>
    </submittedName>
</protein>
<gene>
    <name evidence="1" type="ORF">QAD02_005494</name>
</gene>
<keyword evidence="2" id="KW-1185">Reference proteome</keyword>
<evidence type="ECO:0000313" key="1">
    <source>
        <dbReference type="EMBL" id="KAJ8674232.1"/>
    </source>
</evidence>
<evidence type="ECO:0000313" key="2">
    <source>
        <dbReference type="Proteomes" id="UP001239111"/>
    </source>
</evidence>
<comment type="caution">
    <text evidence="1">The sequence shown here is derived from an EMBL/GenBank/DDBJ whole genome shotgun (WGS) entry which is preliminary data.</text>
</comment>
<name>A0ACC2NVH9_9HYME</name>
<feature type="non-terminal residue" evidence="1">
    <location>
        <position position="189"/>
    </location>
</feature>
<sequence>MNSLIWILLCPLCALATNTPSPSPEPILGLSVESFLQTLMQGWGPRIEALKIRLGRALARILRFRAIGTGPTSANDELDGAGESLYIPEECIPGYSGTQALSGPSPNIVRRVRDMIRLDQYRRDLEEMRCEMNSVWPRLPENINLSSNDELKKMIDTFNELKRTQDSLLSLLNFSREEYAMAEEILDCA</sequence>
<dbReference type="EMBL" id="CM056743">
    <property type="protein sequence ID" value="KAJ8674232.1"/>
    <property type="molecule type" value="Genomic_DNA"/>
</dbReference>